<evidence type="ECO:0000259" key="1">
    <source>
        <dbReference type="Pfam" id="PF00188"/>
    </source>
</evidence>
<evidence type="ECO:0000313" key="2">
    <source>
        <dbReference type="EMBL" id="SPQ99193.1"/>
    </source>
</evidence>
<dbReference type="SUPFAM" id="SSF55797">
    <property type="entry name" value="PR-1-like"/>
    <property type="match status" value="2"/>
</dbReference>
<dbReference type="Pfam" id="PF00188">
    <property type="entry name" value="CAP"/>
    <property type="match status" value="1"/>
</dbReference>
<dbReference type="AlphaFoldDB" id="A0A3P3YG89"/>
<evidence type="ECO:0000313" key="3">
    <source>
        <dbReference type="Proteomes" id="UP000290189"/>
    </source>
</evidence>
<accession>A0A3P3YG89</accession>
<reference evidence="2 3" key="1">
    <citation type="submission" date="2018-03" db="EMBL/GenBank/DDBJ databases">
        <authorList>
            <person name="Fogelqvist J."/>
        </authorList>
    </citation>
    <scope>NUCLEOTIDE SEQUENCE [LARGE SCALE GENOMIC DNA]</scope>
</reference>
<sequence>MLDGVQPQQVVDLLNSIRASAVPTAARMVQLEWDASLAAAATKFAGAWCTGRHGTTPSCPSCARWIVTGQPPSYATRGFLDIIPGVFMAEAPYWSCTTSAGTLTCACNAQFCFDDWNVILSDAATAVGCGDVPSSFGCFGGYEAYACVFNGATSDAHPYTPSLTNSSCMRGTCPAAFPVCVNALLMLASPMEALIDGVTPQQVVDLMNRARAGVVPTAAKMVKLEWNETLAAAAASYASTKCSADFLAGPGPSCPGCVSWIADAEVP</sequence>
<organism evidence="2 3">
    <name type="scientific">Plasmodiophora brassicae</name>
    <name type="common">Clubroot disease agent</name>
    <dbReference type="NCBI Taxonomy" id="37360"/>
    <lineage>
        <taxon>Eukaryota</taxon>
        <taxon>Sar</taxon>
        <taxon>Rhizaria</taxon>
        <taxon>Endomyxa</taxon>
        <taxon>Phytomyxea</taxon>
        <taxon>Plasmodiophorida</taxon>
        <taxon>Plasmodiophoridae</taxon>
        <taxon>Plasmodiophora</taxon>
    </lineage>
</organism>
<dbReference type="Gene3D" id="3.40.33.10">
    <property type="entry name" value="CAP"/>
    <property type="match status" value="2"/>
</dbReference>
<dbReference type="InterPro" id="IPR035940">
    <property type="entry name" value="CAP_sf"/>
</dbReference>
<dbReference type="InterPro" id="IPR014044">
    <property type="entry name" value="CAP_dom"/>
</dbReference>
<name>A0A3P3YG89_PLABS</name>
<geneLocation type="mitochondrion" evidence="2"/>
<dbReference type="Proteomes" id="UP000290189">
    <property type="component" value="Unassembled WGS sequence"/>
</dbReference>
<feature type="domain" description="SCP" evidence="1">
    <location>
        <begin position="11"/>
        <end position="148"/>
    </location>
</feature>
<keyword evidence="2" id="KW-0496">Mitochondrion</keyword>
<dbReference type="EMBL" id="OVEO01000011">
    <property type="protein sequence ID" value="SPQ99193.1"/>
    <property type="molecule type" value="Genomic_DNA"/>
</dbReference>
<gene>
    <name evidence="2" type="ORF">PLBR_LOCUS6408</name>
</gene>
<proteinExistence type="predicted"/>
<protein>
    <recommendedName>
        <fullName evidence="1">SCP domain-containing protein</fullName>
    </recommendedName>
</protein>